<name>A0ABV4KFZ0_9FLAO</name>
<evidence type="ECO:0000256" key="1">
    <source>
        <dbReference type="ARBA" id="ARBA00012499"/>
    </source>
</evidence>
<dbReference type="RefSeq" id="WP_371570506.1">
    <property type="nucleotide sequence ID" value="NZ_JASMRN010000008.1"/>
</dbReference>
<feature type="signal peptide" evidence="4">
    <location>
        <begin position="1"/>
        <end position="25"/>
    </location>
</feature>
<evidence type="ECO:0000313" key="7">
    <source>
        <dbReference type="Proteomes" id="UP001568894"/>
    </source>
</evidence>
<keyword evidence="4" id="KW-0732">Signal</keyword>
<evidence type="ECO:0000313" key="6">
    <source>
        <dbReference type="EMBL" id="MEZ7515822.1"/>
    </source>
</evidence>
<dbReference type="InterPro" id="IPR002579">
    <property type="entry name" value="Met_Sox_Rdtase_MsrB_dom"/>
</dbReference>
<organism evidence="6 7">
    <name type="scientific">Flavobacterium frigidarium</name>
    <dbReference type="NCBI Taxonomy" id="99286"/>
    <lineage>
        <taxon>Bacteria</taxon>
        <taxon>Pseudomonadati</taxon>
        <taxon>Bacteroidota</taxon>
        <taxon>Flavobacteriia</taxon>
        <taxon>Flavobacteriales</taxon>
        <taxon>Flavobacteriaceae</taxon>
        <taxon>Flavobacterium</taxon>
    </lineage>
</organism>
<evidence type="ECO:0000256" key="4">
    <source>
        <dbReference type="SAM" id="SignalP"/>
    </source>
</evidence>
<reference evidence="6 7" key="1">
    <citation type="submission" date="2023-05" db="EMBL/GenBank/DDBJ databases">
        <title>Adaptations of aquatic viruses from atmosphere-close ecosystems of the Central Arctic Ocean.</title>
        <authorList>
            <person name="Rahlff J."/>
            <person name="Holmfeldt K."/>
        </authorList>
    </citation>
    <scope>NUCLEOTIDE SEQUENCE [LARGE SCALE GENOMIC DNA]</scope>
    <source>
        <strain evidence="6 7">Arc14</strain>
    </source>
</reference>
<dbReference type="PROSITE" id="PS51257">
    <property type="entry name" value="PROKAR_LIPOPROTEIN"/>
    <property type="match status" value="1"/>
</dbReference>
<feature type="chain" id="PRO_5047223233" description="peptide-methionine (R)-S-oxide reductase" evidence="4">
    <location>
        <begin position="26"/>
        <end position="185"/>
    </location>
</feature>
<keyword evidence="7" id="KW-1185">Reference proteome</keyword>
<dbReference type="InterPro" id="IPR028427">
    <property type="entry name" value="Met_Sox_Rdtase_MsrB"/>
</dbReference>
<dbReference type="Proteomes" id="UP001568894">
    <property type="component" value="Unassembled WGS sequence"/>
</dbReference>
<feature type="domain" description="MsrB" evidence="5">
    <location>
        <begin position="62"/>
        <end position="184"/>
    </location>
</feature>
<comment type="caution">
    <text evidence="6">The sequence shown here is derived from an EMBL/GenBank/DDBJ whole genome shotgun (WGS) entry which is preliminary data.</text>
</comment>
<dbReference type="EMBL" id="JASMRN010000008">
    <property type="protein sequence ID" value="MEZ7515822.1"/>
    <property type="molecule type" value="Genomic_DNA"/>
</dbReference>
<dbReference type="PROSITE" id="PS51790">
    <property type="entry name" value="MSRB"/>
    <property type="match status" value="1"/>
</dbReference>
<accession>A0ABV4KFZ0</accession>
<dbReference type="EC" id="1.8.4.12" evidence="1"/>
<gene>
    <name evidence="6" type="primary">msrB</name>
    <name evidence="6" type="ORF">QO192_11080</name>
</gene>
<comment type="catalytic activity">
    <reaction evidence="3">
        <text>L-methionyl-[protein] + [thioredoxin]-disulfide + H2O = L-methionyl-(R)-S-oxide-[protein] + [thioredoxin]-dithiol</text>
        <dbReference type="Rhea" id="RHEA:24164"/>
        <dbReference type="Rhea" id="RHEA-COMP:10698"/>
        <dbReference type="Rhea" id="RHEA-COMP:10700"/>
        <dbReference type="Rhea" id="RHEA-COMP:12313"/>
        <dbReference type="Rhea" id="RHEA-COMP:12314"/>
        <dbReference type="ChEBI" id="CHEBI:15377"/>
        <dbReference type="ChEBI" id="CHEBI:16044"/>
        <dbReference type="ChEBI" id="CHEBI:29950"/>
        <dbReference type="ChEBI" id="CHEBI:45764"/>
        <dbReference type="ChEBI" id="CHEBI:50058"/>
        <dbReference type="EC" id="1.8.4.12"/>
    </reaction>
</comment>
<dbReference type="PANTHER" id="PTHR10173">
    <property type="entry name" value="METHIONINE SULFOXIDE REDUCTASE"/>
    <property type="match status" value="1"/>
</dbReference>
<evidence type="ECO:0000256" key="2">
    <source>
        <dbReference type="ARBA" id="ARBA00023002"/>
    </source>
</evidence>
<dbReference type="GO" id="GO:0033743">
    <property type="term" value="F:peptide-methionine (R)-S-oxide reductase activity"/>
    <property type="evidence" value="ECO:0007669"/>
    <property type="project" value="UniProtKB-EC"/>
</dbReference>
<evidence type="ECO:0000259" key="5">
    <source>
        <dbReference type="PROSITE" id="PS51790"/>
    </source>
</evidence>
<dbReference type="SUPFAM" id="SSF51316">
    <property type="entry name" value="Mss4-like"/>
    <property type="match status" value="1"/>
</dbReference>
<protein>
    <recommendedName>
        <fullName evidence="1">peptide-methionine (R)-S-oxide reductase</fullName>
        <ecNumber evidence="1">1.8.4.12</ecNumber>
    </recommendedName>
</protein>
<dbReference type="InterPro" id="IPR011057">
    <property type="entry name" value="Mss4-like_sf"/>
</dbReference>
<sequence length="185" mass="20883">MKKYTKIAALALIAFGFMACMQANKSEEKEVGDVAANDTNTTMQQIGLSLNDTSLTKVEKTEAEWKKQLTDNQYYILRKKGTERPFQNEFNENHKKGHYFCAACKLPLFSSETKFNSGIGWPSFYDVIDKNRVKEVVDKSLGMVRGEIVCARCEGHLGHLFDDGPKPTGLRYCMNSGAMLFQESK</sequence>
<dbReference type="NCBIfam" id="TIGR00357">
    <property type="entry name" value="peptide-methionine (R)-S-oxide reductase MsrB"/>
    <property type="match status" value="1"/>
</dbReference>
<dbReference type="Pfam" id="PF01641">
    <property type="entry name" value="SelR"/>
    <property type="match status" value="1"/>
</dbReference>
<proteinExistence type="predicted"/>
<dbReference type="Gene3D" id="2.170.150.20">
    <property type="entry name" value="Peptide methionine sulfoxide reductase"/>
    <property type="match status" value="1"/>
</dbReference>
<evidence type="ECO:0000256" key="3">
    <source>
        <dbReference type="ARBA" id="ARBA00048488"/>
    </source>
</evidence>
<keyword evidence="2 6" id="KW-0560">Oxidoreductase</keyword>
<dbReference type="PANTHER" id="PTHR10173:SF52">
    <property type="entry name" value="METHIONINE-R-SULFOXIDE REDUCTASE B1"/>
    <property type="match status" value="1"/>
</dbReference>